<dbReference type="AlphaFoldDB" id="A0A0R3RV19"/>
<feature type="transmembrane region" description="Helical" evidence="11">
    <location>
        <begin position="76"/>
        <end position="93"/>
    </location>
</feature>
<organism evidence="12 13">
    <name type="scientific">Elaeophora elaphi</name>
    <dbReference type="NCBI Taxonomy" id="1147741"/>
    <lineage>
        <taxon>Eukaryota</taxon>
        <taxon>Metazoa</taxon>
        <taxon>Ecdysozoa</taxon>
        <taxon>Nematoda</taxon>
        <taxon>Chromadorea</taxon>
        <taxon>Rhabditida</taxon>
        <taxon>Spirurina</taxon>
        <taxon>Spiruromorpha</taxon>
        <taxon>Filarioidea</taxon>
        <taxon>Onchocercidae</taxon>
        <taxon>Elaeophora</taxon>
    </lineage>
</organism>
<dbReference type="PANTHER" id="PTHR12869:SF0">
    <property type="entry name" value="BOS COMPLEX SUBUNIT TMEM147"/>
    <property type="match status" value="1"/>
</dbReference>
<feature type="transmembrane region" description="Helical" evidence="11">
    <location>
        <begin position="235"/>
        <end position="252"/>
    </location>
</feature>
<sequence>MTFLHFVNCVALSYAPYFIAYRYSGLSEYCSIWKCAHAALAYFLTQLCKMLVLATFFPTSDASGFDLVPELMKASADIFDVMGLHAVIVYLMAGKSEIRFLAVGLGWAFAHSVASRLVGFWVGARAMAFHWKYIQMALNSNIDLIFYVGKEDHKKKFVRANILCVFTNIKSSFMLFILVVAMAALVWLFTRNDLRSGMKRIVALLIALCVFHEFIEQAGVVYLDLRSWTLLGAKAAFTAGLAVGTLVAYSSLGTHFTQHRS</sequence>
<dbReference type="STRING" id="1147741.A0A0R3RV19"/>
<dbReference type="InterPro" id="IPR019164">
    <property type="entry name" value="TMEM147"/>
</dbReference>
<proteinExistence type="inferred from homology"/>
<keyword evidence="3" id="KW-1003">Cell membrane</keyword>
<evidence type="ECO:0000256" key="4">
    <source>
        <dbReference type="ARBA" id="ARBA00022692"/>
    </source>
</evidence>
<evidence type="ECO:0000313" key="12">
    <source>
        <dbReference type="Proteomes" id="UP000050640"/>
    </source>
</evidence>
<evidence type="ECO:0000256" key="1">
    <source>
        <dbReference type="ARBA" id="ARBA00004477"/>
    </source>
</evidence>
<protein>
    <recommendedName>
        <fullName evidence="9">BOS complex subunit TMEM147</fullName>
    </recommendedName>
    <alternativeName>
        <fullName evidence="10">Transmembrane protein 147</fullName>
    </alternativeName>
</protein>
<comment type="similarity">
    <text evidence="8">Belongs to the TMEM147 family.</text>
</comment>
<dbReference type="Proteomes" id="UP000050640">
    <property type="component" value="Unplaced"/>
</dbReference>
<keyword evidence="4 11" id="KW-0812">Transmembrane</keyword>
<feature type="transmembrane region" description="Helical" evidence="11">
    <location>
        <begin position="201"/>
        <end position="223"/>
    </location>
</feature>
<dbReference type="GO" id="GO:0005886">
    <property type="term" value="C:plasma membrane"/>
    <property type="evidence" value="ECO:0007669"/>
    <property type="project" value="UniProtKB-SubCell"/>
</dbReference>
<reference evidence="13" key="1">
    <citation type="submission" date="2017-02" db="UniProtKB">
        <authorList>
            <consortium name="WormBaseParasite"/>
        </authorList>
    </citation>
    <scope>IDENTIFICATION</scope>
</reference>
<feature type="transmembrane region" description="Helical" evidence="11">
    <location>
        <begin position="35"/>
        <end position="56"/>
    </location>
</feature>
<feature type="transmembrane region" description="Helical" evidence="11">
    <location>
        <begin position="100"/>
        <end position="122"/>
    </location>
</feature>
<evidence type="ECO:0000313" key="13">
    <source>
        <dbReference type="WBParaSite" id="EEL_0000591301-mRNA-1"/>
    </source>
</evidence>
<evidence type="ECO:0000256" key="11">
    <source>
        <dbReference type="SAM" id="Phobius"/>
    </source>
</evidence>
<name>A0A0R3RV19_9BILA</name>
<evidence type="ECO:0000256" key="9">
    <source>
        <dbReference type="ARBA" id="ARBA00034846"/>
    </source>
</evidence>
<evidence type="ECO:0000256" key="6">
    <source>
        <dbReference type="ARBA" id="ARBA00022989"/>
    </source>
</evidence>
<evidence type="ECO:0000256" key="3">
    <source>
        <dbReference type="ARBA" id="ARBA00022475"/>
    </source>
</evidence>
<evidence type="ECO:0000256" key="10">
    <source>
        <dbReference type="ARBA" id="ARBA00034899"/>
    </source>
</evidence>
<evidence type="ECO:0000256" key="8">
    <source>
        <dbReference type="ARBA" id="ARBA00034739"/>
    </source>
</evidence>
<dbReference type="WBParaSite" id="EEL_0000591301-mRNA-1">
    <property type="protein sequence ID" value="EEL_0000591301-mRNA-1"/>
    <property type="gene ID" value="EEL_0000591301"/>
</dbReference>
<keyword evidence="7 11" id="KW-0472">Membrane</keyword>
<feature type="transmembrane region" description="Helical" evidence="11">
    <location>
        <begin position="171"/>
        <end position="189"/>
    </location>
</feature>
<comment type="subcellular location">
    <subcellularLocation>
        <location evidence="2">Cell membrane</location>
        <topology evidence="2">Multi-pass membrane protein</topology>
    </subcellularLocation>
    <subcellularLocation>
        <location evidence="1">Endoplasmic reticulum membrane</location>
        <topology evidence="1">Multi-pass membrane protein</topology>
    </subcellularLocation>
</comment>
<evidence type="ECO:0000256" key="2">
    <source>
        <dbReference type="ARBA" id="ARBA00004651"/>
    </source>
</evidence>
<keyword evidence="6 11" id="KW-1133">Transmembrane helix</keyword>
<keyword evidence="12" id="KW-1185">Reference proteome</keyword>
<feature type="transmembrane region" description="Helical" evidence="11">
    <location>
        <begin position="6"/>
        <end position="23"/>
    </location>
</feature>
<dbReference type="Pfam" id="PF09767">
    <property type="entry name" value="DUF2053"/>
    <property type="match status" value="1"/>
</dbReference>
<accession>A0A0R3RV19</accession>
<dbReference type="GO" id="GO:0005789">
    <property type="term" value="C:endoplasmic reticulum membrane"/>
    <property type="evidence" value="ECO:0007669"/>
    <property type="project" value="UniProtKB-SubCell"/>
</dbReference>
<evidence type="ECO:0000256" key="7">
    <source>
        <dbReference type="ARBA" id="ARBA00023136"/>
    </source>
</evidence>
<keyword evidence="5" id="KW-0256">Endoplasmic reticulum</keyword>
<evidence type="ECO:0000256" key="5">
    <source>
        <dbReference type="ARBA" id="ARBA00022824"/>
    </source>
</evidence>
<dbReference type="PANTHER" id="PTHR12869">
    <property type="entry name" value="SMALL SEVEN TRANSMEMBRANE DOMAIN-CONTAINING PROTEIN"/>
    <property type="match status" value="1"/>
</dbReference>